<dbReference type="InterPro" id="IPR012349">
    <property type="entry name" value="Split_barrel_FMN-bd"/>
</dbReference>
<dbReference type="InterPro" id="IPR004378">
    <property type="entry name" value="F420H2_quin_Rdtase"/>
</dbReference>
<reference evidence="1 2" key="1">
    <citation type="submission" date="2024-09" db="EMBL/GenBank/DDBJ databases">
        <authorList>
            <person name="Sun Q."/>
            <person name="Mori K."/>
        </authorList>
    </citation>
    <scope>NUCLEOTIDE SEQUENCE [LARGE SCALE GENOMIC DNA]</scope>
    <source>
        <strain evidence="1 2">CGMCC 1.15906</strain>
    </source>
</reference>
<sequence>MSRRFPRWLARAPIALFKLGLGDLLGHRIVMLEHRGRRTGNLRYVVLEIAERRPGALTVVSGYGGQAQWFKNIQVNSAVRVWNGEIRNTRAKATALSAEESRRFLLQYQRDHPAATAMLAKVLALPLPATGRTGSVDQDSTPVVVRIDLVDAGLKR</sequence>
<accession>A0ABV6QF97</accession>
<dbReference type="RefSeq" id="WP_380044013.1">
    <property type="nucleotide sequence ID" value="NZ_JBHLTC010000005.1"/>
</dbReference>
<dbReference type="EMBL" id="JBHLTC010000005">
    <property type="protein sequence ID" value="MFC0623311.1"/>
    <property type="molecule type" value="Genomic_DNA"/>
</dbReference>
<dbReference type="Gene3D" id="2.30.110.10">
    <property type="entry name" value="Electron Transport, Fmn-binding Protein, Chain A"/>
    <property type="match status" value="1"/>
</dbReference>
<name>A0ABV6QF97_9ACTN</name>
<evidence type="ECO:0000313" key="1">
    <source>
        <dbReference type="EMBL" id="MFC0623311.1"/>
    </source>
</evidence>
<comment type="caution">
    <text evidence="1">The sequence shown here is derived from an EMBL/GenBank/DDBJ whole genome shotgun (WGS) entry which is preliminary data.</text>
</comment>
<organism evidence="1 2">
    <name type="scientific">Kribbella deserti</name>
    <dbReference type="NCBI Taxonomy" id="1926257"/>
    <lineage>
        <taxon>Bacteria</taxon>
        <taxon>Bacillati</taxon>
        <taxon>Actinomycetota</taxon>
        <taxon>Actinomycetes</taxon>
        <taxon>Propionibacteriales</taxon>
        <taxon>Kribbellaceae</taxon>
        <taxon>Kribbella</taxon>
    </lineage>
</organism>
<dbReference type="Proteomes" id="UP001589890">
    <property type="component" value="Unassembled WGS sequence"/>
</dbReference>
<keyword evidence="2" id="KW-1185">Reference proteome</keyword>
<gene>
    <name evidence="1" type="ORF">ACFFGN_04510</name>
</gene>
<proteinExistence type="predicted"/>
<evidence type="ECO:0000313" key="2">
    <source>
        <dbReference type="Proteomes" id="UP001589890"/>
    </source>
</evidence>
<dbReference type="NCBIfam" id="TIGR00026">
    <property type="entry name" value="hi_GC_TIGR00026"/>
    <property type="match status" value="1"/>
</dbReference>
<dbReference type="Pfam" id="PF04075">
    <property type="entry name" value="F420H2_quin_red"/>
    <property type="match status" value="1"/>
</dbReference>
<protein>
    <submittedName>
        <fullName evidence="1">Nitroreductase family deazaflavin-dependent oxidoreductase</fullName>
    </submittedName>
</protein>